<dbReference type="GO" id="GO:0004672">
    <property type="term" value="F:protein kinase activity"/>
    <property type="evidence" value="ECO:0007669"/>
    <property type="project" value="InterPro"/>
</dbReference>
<dbReference type="InterPro" id="IPR011009">
    <property type="entry name" value="Kinase-like_dom_sf"/>
</dbReference>
<feature type="domain" description="Protein kinase" evidence="1">
    <location>
        <begin position="228"/>
        <end position="554"/>
    </location>
</feature>
<evidence type="ECO:0000313" key="2">
    <source>
        <dbReference type="EMBL" id="GJQ09134.1"/>
    </source>
</evidence>
<gene>
    <name evidence="2" type="ORF">GpartN1_g925.t1</name>
</gene>
<dbReference type="InterPro" id="IPR051130">
    <property type="entry name" value="Mito_struct-func_regulator"/>
</dbReference>
<reference evidence="2" key="2">
    <citation type="submission" date="2022-01" db="EMBL/GenBank/DDBJ databases">
        <authorList>
            <person name="Hirooka S."/>
            <person name="Miyagishima S.Y."/>
        </authorList>
    </citation>
    <scope>NUCLEOTIDE SEQUENCE</scope>
    <source>
        <strain evidence="2">NBRC 102759</strain>
    </source>
</reference>
<dbReference type="EMBL" id="BQMJ01000006">
    <property type="protein sequence ID" value="GJQ09134.1"/>
    <property type="molecule type" value="Genomic_DNA"/>
</dbReference>
<accession>A0A9C7PRH1</accession>
<evidence type="ECO:0000259" key="1">
    <source>
        <dbReference type="PROSITE" id="PS50011"/>
    </source>
</evidence>
<dbReference type="InterPro" id="IPR000719">
    <property type="entry name" value="Prot_kinase_dom"/>
</dbReference>
<dbReference type="CDD" id="cd05121">
    <property type="entry name" value="ABC1_ADCK3-like"/>
    <property type="match status" value="1"/>
</dbReference>
<keyword evidence="3" id="KW-1185">Reference proteome</keyword>
<evidence type="ECO:0000313" key="3">
    <source>
        <dbReference type="Proteomes" id="UP001061958"/>
    </source>
</evidence>
<dbReference type="PANTHER" id="PTHR43173:SF24">
    <property type="entry name" value="ABC1 ATYPICAL KINASE-LIKE DOMAIN-CONTAINING PROTEIN"/>
    <property type="match status" value="1"/>
</dbReference>
<protein>
    <recommendedName>
        <fullName evidence="1">Protein kinase domain-containing protein</fullName>
    </recommendedName>
</protein>
<proteinExistence type="predicted"/>
<dbReference type="PROSITE" id="PS50011">
    <property type="entry name" value="PROTEIN_KINASE_DOM"/>
    <property type="match status" value="1"/>
</dbReference>
<dbReference type="GO" id="GO:0005524">
    <property type="term" value="F:ATP binding"/>
    <property type="evidence" value="ECO:0007669"/>
    <property type="project" value="InterPro"/>
</dbReference>
<dbReference type="Pfam" id="PF03109">
    <property type="entry name" value="ABC1"/>
    <property type="match status" value="1"/>
</dbReference>
<reference evidence="2" key="1">
    <citation type="journal article" date="2022" name="Proc. Natl. Acad. Sci. U.S.A.">
        <title>Life cycle and functional genomics of the unicellular red alga Galdieria for elucidating algal and plant evolution and industrial use.</title>
        <authorList>
            <person name="Hirooka S."/>
            <person name="Itabashi T."/>
            <person name="Ichinose T.M."/>
            <person name="Onuma R."/>
            <person name="Fujiwara T."/>
            <person name="Yamashita S."/>
            <person name="Jong L.W."/>
            <person name="Tomita R."/>
            <person name="Iwane A.H."/>
            <person name="Miyagishima S.Y."/>
        </authorList>
    </citation>
    <scope>NUCLEOTIDE SEQUENCE</scope>
    <source>
        <strain evidence="2">NBRC 102759</strain>
    </source>
</reference>
<sequence length="554" mass="63650">MLVHSSKCVSCVQTTQKYQTNILVTRKRVDSNDTKERKQTKRSFFEKLLKFTGKVLLFALFQTLASKQTKRKVTYITIGSFLFQGPRQMIIEATWRPLLFVTLAPPFIRSTHPGLYRTWQFWSRVIPIYIGYKITQKEVQTLPEEEKKLLWEKRHEWGSEKVYKLCTELRGFYLKDGQFLGTRADFMPAAWIRRLKTLQDEVPPVPFQDIQHTIETSLEKPIEELFEWIDPIPLASATIAQVHCARLRTNGQLVAVKAQYADQERLCKLDLSNLSRLALFLQRHDLKFDLVSIVEEFQYQIPLEFDFEREARMMRQISNNLSRAGILPQRVVIPQVAQNLVSRKVLVMNFIQGVKIDRLVNESFPNINRNSILENIAMAYGHMLLIDGVFHADPHPGNLIFLEDGRIGIFDFGQVKEIEDDLRIRLCELFEALAQDDVNNTANAFSSLGIQVEQSEYSEQLLSLYAIGLFDTCALPPDVEINPFSEASPLKTSRVRCFPSQLFMILRAMQLLRALTSALGCNFSFARVFASFATAGKCIRRVSSDSLLIESSDS</sequence>
<dbReference type="OrthoDB" id="427480at2759"/>
<dbReference type="SUPFAM" id="SSF56112">
    <property type="entry name" value="Protein kinase-like (PK-like)"/>
    <property type="match status" value="1"/>
</dbReference>
<organism evidence="2 3">
    <name type="scientific">Galdieria partita</name>
    <dbReference type="NCBI Taxonomy" id="83374"/>
    <lineage>
        <taxon>Eukaryota</taxon>
        <taxon>Rhodophyta</taxon>
        <taxon>Bangiophyceae</taxon>
        <taxon>Galdieriales</taxon>
        <taxon>Galdieriaceae</taxon>
        <taxon>Galdieria</taxon>
    </lineage>
</organism>
<dbReference type="PANTHER" id="PTHR43173">
    <property type="entry name" value="ABC1 FAMILY PROTEIN"/>
    <property type="match status" value="1"/>
</dbReference>
<dbReference type="AlphaFoldDB" id="A0A9C7PRH1"/>
<dbReference type="Gene3D" id="1.10.510.10">
    <property type="entry name" value="Transferase(Phosphotransferase) domain 1"/>
    <property type="match status" value="1"/>
</dbReference>
<dbReference type="InterPro" id="IPR004147">
    <property type="entry name" value="ABC1_dom"/>
</dbReference>
<dbReference type="Proteomes" id="UP001061958">
    <property type="component" value="Unassembled WGS sequence"/>
</dbReference>
<name>A0A9C7PRH1_9RHOD</name>
<comment type="caution">
    <text evidence="2">The sequence shown here is derived from an EMBL/GenBank/DDBJ whole genome shotgun (WGS) entry which is preliminary data.</text>
</comment>